<dbReference type="Gene3D" id="1.10.286.10">
    <property type="match status" value="1"/>
</dbReference>
<evidence type="ECO:0000313" key="9">
    <source>
        <dbReference type="Proteomes" id="UP000640052"/>
    </source>
</evidence>
<dbReference type="RefSeq" id="WP_204045157.1">
    <property type="nucleotide sequence ID" value="NZ_BOOA01000084.1"/>
</dbReference>
<organism evidence="8 9">
    <name type="scientific">Acrocarpospora phusangensis</name>
    <dbReference type="NCBI Taxonomy" id="1070424"/>
    <lineage>
        <taxon>Bacteria</taxon>
        <taxon>Bacillati</taxon>
        <taxon>Actinomycetota</taxon>
        <taxon>Actinomycetes</taxon>
        <taxon>Streptosporangiales</taxon>
        <taxon>Streptosporangiaceae</taxon>
        <taxon>Acrocarpospora</taxon>
    </lineage>
</organism>
<dbReference type="GO" id="GO:0005525">
    <property type="term" value="F:GTP binding"/>
    <property type="evidence" value="ECO:0007669"/>
    <property type="project" value="UniProtKB-KW"/>
</dbReference>
<dbReference type="NCBIfam" id="NF006826">
    <property type="entry name" value="PRK09347.1-3"/>
    <property type="match status" value="1"/>
</dbReference>
<evidence type="ECO:0000259" key="7">
    <source>
        <dbReference type="Pfam" id="PF01227"/>
    </source>
</evidence>
<feature type="binding site" evidence="5">
    <location>
        <position position="169"/>
    </location>
    <ligand>
        <name>Zn(2+)</name>
        <dbReference type="ChEBI" id="CHEBI:29105"/>
    </ligand>
</feature>
<dbReference type="FunFam" id="3.30.1130.10:FF:000001">
    <property type="entry name" value="GTP cyclohydrolase 1"/>
    <property type="match status" value="1"/>
</dbReference>
<comment type="catalytic activity">
    <reaction evidence="1 5">
        <text>GTP + H2O = 7,8-dihydroneopterin 3'-triphosphate + formate + H(+)</text>
        <dbReference type="Rhea" id="RHEA:17473"/>
        <dbReference type="ChEBI" id="CHEBI:15377"/>
        <dbReference type="ChEBI" id="CHEBI:15378"/>
        <dbReference type="ChEBI" id="CHEBI:15740"/>
        <dbReference type="ChEBI" id="CHEBI:37565"/>
        <dbReference type="ChEBI" id="CHEBI:58462"/>
        <dbReference type="EC" id="3.5.4.16"/>
    </reaction>
</comment>
<dbReference type="InterPro" id="IPR043133">
    <property type="entry name" value="GTP-CH-I_C/QueF"/>
</dbReference>
<evidence type="ECO:0000256" key="1">
    <source>
        <dbReference type="ARBA" id="ARBA00001052"/>
    </source>
</evidence>
<keyword evidence="5" id="KW-0479">Metal-binding</keyword>
<dbReference type="GO" id="GO:0005737">
    <property type="term" value="C:cytoplasm"/>
    <property type="evidence" value="ECO:0007669"/>
    <property type="project" value="TreeGrafter"/>
</dbReference>
<dbReference type="AlphaFoldDB" id="A0A919QLU9"/>
<dbReference type="NCBIfam" id="NF006825">
    <property type="entry name" value="PRK09347.1-2"/>
    <property type="match status" value="1"/>
</dbReference>
<comment type="caution">
    <text evidence="8">The sequence shown here is derived from an EMBL/GenBank/DDBJ whole genome shotgun (WGS) entry which is preliminary data.</text>
</comment>
<dbReference type="GO" id="GO:0006729">
    <property type="term" value="P:tetrahydrobiopterin biosynthetic process"/>
    <property type="evidence" value="ECO:0007669"/>
    <property type="project" value="TreeGrafter"/>
</dbReference>
<name>A0A919QLU9_9ACTN</name>
<evidence type="ECO:0000256" key="2">
    <source>
        <dbReference type="ARBA" id="ARBA00005080"/>
    </source>
</evidence>
<keyword evidence="3 5" id="KW-0554">One-carbon metabolism</keyword>
<dbReference type="GO" id="GO:0006730">
    <property type="term" value="P:one-carbon metabolic process"/>
    <property type="evidence" value="ECO:0007669"/>
    <property type="project" value="UniProtKB-UniRule"/>
</dbReference>
<evidence type="ECO:0000256" key="3">
    <source>
        <dbReference type="ARBA" id="ARBA00022563"/>
    </source>
</evidence>
<dbReference type="InterPro" id="IPR020602">
    <property type="entry name" value="GTP_CycHdrlase_I_dom"/>
</dbReference>
<gene>
    <name evidence="8" type="primary">folE_3</name>
    <name evidence="5" type="synonym">folE</name>
    <name evidence="8" type="ORF">Aph01nite_68520</name>
</gene>
<dbReference type="InterPro" id="IPR001474">
    <property type="entry name" value="GTP_CycHdrlase_I"/>
</dbReference>
<dbReference type="InterPro" id="IPR043134">
    <property type="entry name" value="GTP-CH-I_N"/>
</dbReference>
<feature type="domain" description="GTP cyclohydrolase I" evidence="7">
    <location>
        <begin position="33"/>
        <end position="205"/>
    </location>
</feature>
<dbReference type="Proteomes" id="UP000640052">
    <property type="component" value="Unassembled WGS sequence"/>
</dbReference>
<feature type="binding site" evidence="5">
    <location>
        <position position="101"/>
    </location>
    <ligand>
        <name>Zn(2+)</name>
        <dbReference type="ChEBI" id="CHEBI:29105"/>
    </ligand>
</feature>
<feature type="compositionally biased region" description="Basic and acidic residues" evidence="6">
    <location>
        <begin position="11"/>
        <end position="27"/>
    </location>
</feature>
<dbReference type="PANTHER" id="PTHR11109">
    <property type="entry name" value="GTP CYCLOHYDROLASE I"/>
    <property type="match status" value="1"/>
</dbReference>
<dbReference type="EMBL" id="BOOA01000084">
    <property type="protein sequence ID" value="GIH28542.1"/>
    <property type="molecule type" value="Genomic_DNA"/>
</dbReference>
<dbReference type="PROSITE" id="PS00859">
    <property type="entry name" value="GTP_CYCLOHYDROL_1_1"/>
    <property type="match status" value="1"/>
</dbReference>
<comment type="similarity">
    <text evidence="5">Belongs to the GTP cyclohydrolase I family.</text>
</comment>
<dbReference type="SUPFAM" id="SSF55620">
    <property type="entry name" value="Tetrahydrobiopterin biosynthesis enzymes-like"/>
    <property type="match status" value="1"/>
</dbReference>
<keyword evidence="4 5" id="KW-0378">Hydrolase</keyword>
<keyword evidence="5" id="KW-0547">Nucleotide-binding</keyword>
<sequence>MSSTAAAPHAQARDPWRSRATRTRPETDPGAAEKAAADLLTALGLDLSDENLADTPRRMAYALIEMTTASDFELTTFPNSEGYDELVLVQGIPVQSLCEHHMLPFVGLAHVGYLPGTRILGLSKFARMVDFHARQPQTQERLTQRIADHLQQGLRPRGVGVVIEAEHACMSLRGARAPGARTVTSALSGHLRDDPRTRAEFLALTRNTPRPS</sequence>
<dbReference type="Pfam" id="PF01227">
    <property type="entry name" value="GTP_cyclohydroI"/>
    <property type="match status" value="1"/>
</dbReference>
<evidence type="ECO:0000256" key="4">
    <source>
        <dbReference type="ARBA" id="ARBA00022801"/>
    </source>
</evidence>
<keyword evidence="5" id="KW-0862">Zinc</keyword>
<feature type="binding site" evidence="5">
    <location>
        <position position="98"/>
    </location>
    <ligand>
        <name>Zn(2+)</name>
        <dbReference type="ChEBI" id="CHEBI:29105"/>
    </ligand>
</feature>
<dbReference type="HAMAP" id="MF_00223">
    <property type="entry name" value="FolE"/>
    <property type="match status" value="1"/>
</dbReference>
<dbReference type="GO" id="GO:0008270">
    <property type="term" value="F:zinc ion binding"/>
    <property type="evidence" value="ECO:0007669"/>
    <property type="project" value="UniProtKB-UniRule"/>
</dbReference>
<keyword evidence="5" id="KW-0342">GTP-binding</keyword>
<feature type="region of interest" description="Disordered" evidence="6">
    <location>
        <begin position="1"/>
        <end position="31"/>
    </location>
</feature>
<evidence type="ECO:0000256" key="6">
    <source>
        <dbReference type="SAM" id="MobiDB-lite"/>
    </source>
</evidence>
<accession>A0A919QLU9</accession>
<dbReference type="Gene3D" id="3.30.1130.10">
    <property type="match status" value="1"/>
</dbReference>
<comment type="pathway">
    <text evidence="2 5">Cofactor biosynthesis; 7,8-dihydroneopterin triphosphate biosynthesis; 7,8-dihydroneopterin triphosphate from GTP: step 1/1.</text>
</comment>
<evidence type="ECO:0000313" key="8">
    <source>
        <dbReference type="EMBL" id="GIH28542.1"/>
    </source>
</evidence>
<proteinExistence type="inferred from homology"/>
<comment type="subunit">
    <text evidence="5">Homopolymer.</text>
</comment>
<dbReference type="GO" id="GO:0046654">
    <property type="term" value="P:tetrahydrofolate biosynthetic process"/>
    <property type="evidence" value="ECO:0007669"/>
    <property type="project" value="UniProtKB-UniRule"/>
</dbReference>
<protein>
    <recommendedName>
        <fullName evidence="5">GTP cyclohydrolase 1</fullName>
        <ecNumber evidence="5">3.5.4.16</ecNumber>
    </recommendedName>
    <alternativeName>
        <fullName evidence="5">GTP cyclohydrolase I</fullName>
        <shortName evidence="5">GTP-CH-I</shortName>
    </alternativeName>
</protein>
<dbReference type="InterPro" id="IPR018234">
    <property type="entry name" value="GTP_CycHdrlase_I_CS"/>
</dbReference>
<keyword evidence="9" id="KW-1185">Reference proteome</keyword>
<dbReference type="NCBIfam" id="TIGR00063">
    <property type="entry name" value="folE"/>
    <property type="match status" value="1"/>
</dbReference>
<dbReference type="EC" id="3.5.4.16" evidence="5"/>
<reference evidence="8" key="1">
    <citation type="submission" date="2021-01" db="EMBL/GenBank/DDBJ databases">
        <title>Whole genome shotgun sequence of Acrocarpospora phusangensis NBRC 108782.</title>
        <authorList>
            <person name="Komaki H."/>
            <person name="Tamura T."/>
        </authorList>
    </citation>
    <scope>NUCLEOTIDE SEQUENCE</scope>
    <source>
        <strain evidence="8">NBRC 108782</strain>
    </source>
</reference>
<dbReference type="PANTHER" id="PTHR11109:SF7">
    <property type="entry name" value="GTP CYCLOHYDROLASE 1"/>
    <property type="match status" value="1"/>
</dbReference>
<evidence type="ECO:0000256" key="5">
    <source>
        <dbReference type="HAMAP-Rule" id="MF_00223"/>
    </source>
</evidence>
<dbReference type="GO" id="GO:0003934">
    <property type="term" value="F:GTP cyclohydrolase I activity"/>
    <property type="evidence" value="ECO:0007669"/>
    <property type="project" value="UniProtKB-UniRule"/>
</dbReference>